<dbReference type="EMBL" id="LK996017">
    <property type="protein sequence ID" value="CDX01199.1"/>
    <property type="molecule type" value="Genomic_DNA"/>
</dbReference>
<dbReference type="Gene3D" id="3.40.630.30">
    <property type="match status" value="1"/>
</dbReference>
<dbReference type="SUPFAM" id="SSF55729">
    <property type="entry name" value="Acyl-CoA N-acyltransferases (Nat)"/>
    <property type="match status" value="1"/>
</dbReference>
<evidence type="ECO:0000256" key="1">
    <source>
        <dbReference type="ARBA" id="ARBA00022679"/>
    </source>
</evidence>
<evidence type="ECO:0000259" key="3">
    <source>
        <dbReference type="PROSITE" id="PS51186"/>
    </source>
</evidence>
<reference evidence="4" key="1">
    <citation type="submission" date="2014-07" db="EMBL/GenBank/DDBJ databases">
        <authorList>
            <person name="Hornung V.Bastian."/>
        </authorList>
    </citation>
    <scope>NUCLEOTIDE SEQUENCE</scope>
    <source>
        <strain evidence="4">PCE-S</strain>
    </source>
</reference>
<sequence>MQLTFQQCRPDDVHALRDFSYRTFNDTFAPMNTPATMQAYLEQSFNTNKLHGELSDSNSSFYFLYAGRELAGYLKLNESPAQTDINDPHSLEIERIYVAKEFQGKGFGYVLINKAVEIAKMRKKFYLWLGVWEKNHKAIFFYKKNGFYEAGAHSFFMGEEEQTDFIMRKDL</sequence>
<keyword evidence="4" id="KW-0645">Protease</keyword>
<evidence type="ECO:0000313" key="4">
    <source>
        <dbReference type="EMBL" id="CDX01199.1"/>
    </source>
</evidence>
<dbReference type="OMA" id="QFFFVYF"/>
<dbReference type="PATRIC" id="fig|49338.4.peg.1419"/>
<protein>
    <submittedName>
        <fullName evidence="4">Protease synthase and sporulation negative regulatory protein PAI 1</fullName>
    </submittedName>
</protein>
<dbReference type="PANTHER" id="PTHR43877">
    <property type="entry name" value="AMINOALKYLPHOSPHONATE N-ACETYLTRANSFERASE-RELATED-RELATED"/>
    <property type="match status" value="1"/>
</dbReference>
<dbReference type="InterPro" id="IPR016181">
    <property type="entry name" value="Acyl_CoA_acyltransferase"/>
</dbReference>
<keyword evidence="4" id="KW-0378">Hydrolase</keyword>
<dbReference type="GO" id="GO:0006508">
    <property type="term" value="P:proteolysis"/>
    <property type="evidence" value="ECO:0007669"/>
    <property type="project" value="UniProtKB-KW"/>
</dbReference>
<dbReference type="RefSeq" id="WP_005814588.1">
    <property type="nucleotide sequence ID" value="NZ_CABKQQ010000051.1"/>
</dbReference>
<gene>
    <name evidence="4" type="ORF">DPCES_1312</name>
</gene>
<keyword evidence="1" id="KW-0808">Transferase</keyword>
<name>A0A098AX30_DESHA</name>
<dbReference type="CDD" id="cd04301">
    <property type="entry name" value="NAT_SF"/>
    <property type="match status" value="1"/>
</dbReference>
<proteinExistence type="predicted"/>
<dbReference type="AlphaFoldDB" id="A0A098AX30"/>
<dbReference type="GO" id="GO:0016747">
    <property type="term" value="F:acyltransferase activity, transferring groups other than amino-acyl groups"/>
    <property type="evidence" value="ECO:0007669"/>
    <property type="project" value="InterPro"/>
</dbReference>
<accession>A0A098AX30</accession>
<evidence type="ECO:0000256" key="2">
    <source>
        <dbReference type="ARBA" id="ARBA00023315"/>
    </source>
</evidence>
<keyword evidence="2" id="KW-0012">Acyltransferase</keyword>
<dbReference type="InterPro" id="IPR000182">
    <property type="entry name" value="GNAT_dom"/>
</dbReference>
<organism evidence="4">
    <name type="scientific">Desulfitobacterium hafniense</name>
    <name type="common">Desulfitobacterium frappieri</name>
    <dbReference type="NCBI Taxonomy" id="49338"/>
    <lineage>
        <taxon>Bacteria</taxon>
        <taxon>Bacillati</taxon>
        <taxon>Bacillota</taxon>
        <taxon>Clostridia</taxon>
        <taxon>Eubacteriales</taxon>
        <taxon>Desulfitobacteriaceae</taxon>
        <taxon>Desulfitobacterium</taxon>
    </lineage>
</organism>
<dbReference type="Pfam" id="PF00583">
    <property type="entry name" value="Acetyltransf_1"/>
    <property type="match status" value="1"/>
</dbReference>
<dbReference type="InterPro" id="IPR050832">
    <property type="entry name" value="Bact_Acetyltransf"/>
</dbReference>
<dbReference type="PROSITE" id="PS51186">
    <property type="entry name" value="GNAT"/>
    <property type="match status" value="1"/>
</dbReference>
<dbReference type="GO" id="GO:0008233">
    <property type="term" value="F:peptidase activity"/>
    <property type="evidence" value="ECO:0007669"/>
    <property type="project" value="UniProtKB-KW"/>
</dbReference>
<feature type="domain" description="N-acetyltransferase" evidence="3">
    <location>
        <begin position="3"/>
        <end position="171"/>
    </location>
</feature>